<feature type="domain" description="Enoyl reductase (ER)" evidence="1">
    <location>
        <begin position="20"/>
        <end position="323"/>
    </location>
</feature>
<accession>A0A8H6UYW0</accession>
<dbReference type="PANTHER" id="PTHR44013">
    <property type="entry name" value="ZINC-TYPE ALCOHOL DEHYDROGENASE-LIKE PROTEIN C16A3.02C"/>
    <property type="match status" value="1"/>
</dbReference>
<dbReference type="Pfam" id="PF13602">
    <property type="entry name" value="ADH_zinc_N_2"/>
    <property type="match status" value="1"/>
</dbReference>
<gene>
    <name evidence="2" type="ORF">CNMCM6106_003223</name>
</gene>
<dbReference type="InterPro" id="IPR052733">
    <property type="entry name" value="Chloroplast_QOR"/>
</dbReference>
<dbReference type="InterPro" id="IPR011032">
    <property type="entry name" value="GroES-like_sf"/>
</dbReference>
<dbReference type="PROSITE" id="PS01162">
    <property type="entry name" value="QOR_ZETA_CRYSTAL"/>
    <property type="match status" value="1"/>
</dbReference>
<dbReference type="SUPFAM" id="SSF51735">
    <property type="entry name" value="NAD(P)-binding Rossmann-fold domains"/>
    <property type="match status" value="1"/>
</dbReference>
<dbReference type="Gene3D" id="3.40.50.720">
    <property type="entry name" value="NAD(P)-binding Rossmann-like Domain"/>
    <property type="match status" value="1"/>
</dbReference>
<dbReference type="SUPFAM" id="SSF50129">
    <property type="entry name" value="GroES-like"/>
    <property type="match status" value="1"/>
</dbReference>
<dbReference type="InterPro" id="IPR013154">
    <property type="entry name" value="ADH-like_N"/>
</dbReference>
<proteinExistence type="predicted"/>
<dbReference type="Gene3D" id="3.90.180.10">
    <property type="entry name" value="Medium-chain alcohol dehydrogenases, catalytic domain"/>
    <property type="match status" value="1"/>
</dbReference>
<organism evidence="2 3">
    <name type="scientific">Aspergillus hiratsukae</name>
    <dbReference type="NCBI Taxonomy" id="1194566"/>
    <lineage>
        <taxon>Eukaryota</taxon>
        <taxon>Fungi</taxon>
        <taxon>Dikarya</taxon>
        <taxon>Ascomycota</taxon>
        <taxon>Pezizomycotina</taxon>
        <taxon>Eurotiomycetes</taxon>
        <taxon>Eurotiomycetidae</taxon>
        <taxon>Eurotiales</taxon>
        <taxon>Aspergillaceae</taxon>
        <taxon>Aspergillus</taxon>
        <taxon>Aspergillus subgen. Fumigati</taxon>
    </lineage>
</organism>
<reference evidence="2" key="1">
    <citation type="submission" date="2020-06" db="EMBL/GenBank/DDBJ databases">
        <title>Draft genome sequences of strains closely related to Aspergillus parafelis and Aspergillus hiratsukae.</title>
        <authorList>
            <person name="Dos Santos R.A.C."/>
            <person name="Rivero-Menendez O."/>
            <person name="Steenwyk J.L."/>
            <person name="Mead M.E."/>
            <person name="Goldman G.H."/>
            <person name="Alastruey-Izquierdo A."/>
            <person name="Rokas A."/>
        </authorList>
    </citation>
    <scope>NUCLEOTIDE SEQUENCE</scope>
    <source>
        <strain evidence="2">CNM-CM6106</strain>
    </source>
</reference>
<dbReference type="InterPro" id="IPR002364">
    <property type="entry name" value="Quin_OxRdtase/zeta-crystal_CS"/>
</dbReference>
<protein>
    <recommendedName>
        <fullName evidence="1">Enoyl reductase (ER) domain-containing protein</fullName>
    </recommendedName>
</protein>
<dbReference type="CDD" id="cd08267">
    <property type="entry name" value="MDR1"/>
    <property type="match status" value="1"/>
</dbReference>
<sequence>MAPTLPSSMRALQWTTTAGGIEKNLKLQKAAPLPKNAAQLPVNSTLVKISFASVNPFDYKFPELPIANLILAKPGIPCFDYAGTVVQSTRSSVKAGDRVFGRCDIPNFGALAEYAVISQKGGCVRVPDGVKLEDAATIGTAALTAYQSLVPFVKPGDKVLINGGSGGVGTYAIQICKILGANVTVTCSGKNAELCKSLGADEVIDYQTQDVIDYLLRSGKQYNHIFDTVWADNKFYWQAHNYLQAEGTFVTIAAHPNLSTLRTVLAINFLPDFLTGKKRKFKFVSVSANAEHYEQIAGWMKDGNLKPVIERVYDLEDAAEAFVSFNPLYLYGFIDLF</sequence>
<dbReference type="GO" id="GO:0008270">
    <property type="term" value="F:zinc ion binding"/>
    <property type="evidence" value="ECO:0007669"/>
    <property type="project" value="InterPro"/>
</dbReference>
<dbReference type="GO" id="GO:0016491">
    <property type="term" value="F:oxidoreductase activity"/>
    <property type="evidence" value="ECO:0007669"/>
    <property type="project" value="InterPro"/>
</dbReference>
<dbReference type="Pfam" id="PF08240">
    <property type="entry name" value="ADH_N"/>
    <property type="match status" value="1"/>
</dbReference>
<evidence type="ECO:0000313" key="3">
    <source>
        <dbReference type="Proteomes" id="UP000662466"/>
    </source>
</evidence>
<dbReference type="InterPro" id="IPR036291">
    <property type="entry name" value="NAD(P)-bd_dom_sf"/>
</dbReference>
<dbReference type="SMART" id="SM00829">
    <property type="entry name" value="PKS_ER"/>
    <property type="match status" value="1"/>
</dbReference>
<name>A0A8H6UYW0_9EURO</name>
<dbReference type="EMBL" id="JACBAF010002099">
    <property type="protein sequence ID" value="KAF7167780.1"/>
    <property type="molecule type" value="Genomic_DNA"/>
</dbReference>
<comment type="caution">
    <text evidence="2">The sequence shown here is derived from an EMBL/GenBank/DDBJ whole genome shotgun (WGS) entry which is preliminary data.</text>
</comment>
<dbReference type="InterPro" id="IPR020843">
    <property type="entry name" value="ER"/>
</dbReference>
<dbReference type="PANTHER" id="PTHR44013:SF1">
    <property type="entry name" value="ZINC-TYPE ALCOHOL DEHYDROGENASE-LIKE PROTEIN C16A3.02C"/>
    <property type="match status" value="1"/>
</dbReference>
<evidence type="ECO:0000259" key="1">
    <source>
        <dbReference type="SMART" id="SM00829"/>
    </source>
</evidence>
<dbReference type="AlphaFoldDB" id="A0A8H6UYW0"/>
<evidence type="ECO:0000313" key="2">
    <source>
        <dbReference type="EMBL" id="KAF7167780.1"/>
    </source>
</evidence>
<dbReference type="Proteomes" id="UP000662466">
    <property type="component" value="Unassembled WGS sequence"/>
</dbReference>